<comment type="caution">
    <text evidence="1">The sequence shown here is derived from an EMBL/GenBank/DDBJ whole genome shotgun (WGS) entry which is preliminary data.</text>
</comment>
<keyword evidence="1" id="KW-0449">Lipoprotein</keyword>
<dbReference type="AlphaFoldDB" id="A0A553SST1"/>
<dbReference type="Proteomes" id="UP000319837">
    <property type="component" value="Unassembled WGS sequence"/>
</dbReference>
<dbReference type="PROSITE" id="PS51257">
    <property type="entry name" value="PROKAR_LIPOPROTEIN"/>
    <property type="match status" value="1"/>
</dbReference>
<name>A0A553SST1_NIACI</name>
<proteinExistence type="predicted"/>
<sequence length="237" mass="27105">MNKALVILSTLAVLLAGCGGNNEEANQTQAGEEQKAPKEMDAKDLPQVTAFQDEATREYMVSTKEVEPGYYLLESKTKRFRMLFPDKGKVILSRSSYISEYEESIGFNSYDEDNNILFDGKVTYYKGHSFIQDTEVMLEIISGKNDYTGEYHNEENNNSNIYLASKKYTFDNIDRKYNFTYDYFGFVKFKEEDEGIEFSFSYSCKDDGKACNLEEGETKNSAKKIIESISFLSNGKE</sequence>
<protein>
    <submittedName>
        <fullName evidence="1">Lipoprotein YvcA</fullName>
    </submittedName>
</protein>
<evidence type="ECO:0000313" key="2">
    <source>
        <dbReference type="Proteomes" id="UP000319837"/>
    </source>
</evidence>
<organism evidence="1 2">
    <name type="scientific">Niallia circulans</name>
    <name type="common">Bacillus circulans</name>
    <dbReference type="NCBI Taxonomy" id="1397"/>
    <lineage>
        <taxon>Bacteria</taxon>
        <taxon>Bacillati</taxon>
        <taxon>Bacillota</taxon>
        <taxon>Bacilli</taxon>
        <taxon>Bacillales</taxon>
        <taxon>Bacillaceae</taxon>
        <taxon>Niallia</taxon>
    </lineage>
</organism>
<dbReference type="EMBL" id="RIBP01000001">
    <property type="protein sequence ID" value="TRZ40063.1"/>
    <property type="molecule type" value="Genomic_DNA"/>
</dbReference>
<evidence type="ECO:0000313" key="1">
    <source>
        <dbReference type="EMBL" id="TRZ40063.1"/>
    </source>
</evidence>
<accession>A0A553SST1</accession>
<reference evidence="2" key="1">
    <citation type="submission" date="2018-10" db="EMBL/GenBank/DDBJ databases">
        <title>FDA dAtabase for Regulatory Grade micrObial Sequences (FDA-ARGOS): Supporting development and validation of Infectious Disease Dx tests.</title>
        <authorList>
            <person name="Minogue T."/>
            <person name="Wolcott M."/>
            <person name="Wasieloski L."/>
            <person name="Aguilar W."/>
            <person name="Moore D."/>
            <person name="Tallon L."/>
            <person name="Sadzewicz L."/>
            <person name="Sengamalay N."/>
            <person name="Ott S."/>
            <person name="Godinez A."/>
            <person name="Nagaraj S."/>
            <person name="Vavikolanu K."/>
            <person name="Vyas G."/>
            <person name="Nadendla S."/>
            <person name="George J."/>
            <person name="Sichtig H."/>
        </authorList>
    </citation>
    <scope>NUCLEOTIDE SEQUENCE [LARGE SCALE GENOMIC DNA]</scope>
    <source>
        <strain evidence="2">FDAARGOS_343</strain>
    </source>
</reference>
<dbReference type="RefSeq" id="WP_185763479.1">
    <property type="nucleotide sequence ID" value="NZ_RIBP01000001.1"/>
</dbReference>
<gene>
    <name evidence="1" type="ORF">CEQ21_03740</name>
</gene>